<sequence>MENQINPTHQVFINQFVLWRLVQNGEYTVQARSLEKSESESIPILLSFRPPESDDSDRS</sequence>
<dbReference type="AlphaFoldDB" id="A0A532V1S3"/>
<dbReference type="Proteomes" id="UP000319619">
    <property type="component" value="Unassembled WGS sequence"/>
</dbReference>
<comment type="caution">
    <text evidence="1">The sequence shown here is derived from an EMBL/GenBank/DDBJ whole genome shotgun (WGS) entry which is preliminary data.</text>
</comment>
<protein>
    <submittedName>
        <fullName evidence="1">Uncharacterized protein</fullName>
    </submittedName>
</protein>
<reference evidence="1 2" key="1">
    <citation type="submission" date="2017-06" db="EMBL/GenBank/DDBJ databases">
        <title>Novel microbial phyla capable of carbon fixation and sulfur reduction in deep-sea sediments.</title>
        <authorList>
            <person name="Huang J."/>
            <person name="Baker B."/>
            <person name="Wang Y."/>
        </authorList>
    </citation>
    <scope>NUCLEOTIDE SEQUENCE [LARGE SCALE GENOMIC DNA]</scope>
    <source>
        <strain evidence="1">B3_LCP</strain>
    </source>
</reference>
<dbReference type="EMBL" id="NJBN01000003">
    <property type="protein sequence ID" value="TKJ41170.1"/>
    <property type="molecule type" value="Genomic_DNA"/>
</dbReference>
<evidence type="ECO:0000313" key="1">
    <source>
        <dbReference type="EMBL" id="TKJ41170.1"/>
    </source>
</evidence>
<gene>
    <name evidence="1" type="ORF">CEE37_05760</name>
</gene>
<name>A0A532V1S3_UNCL8</name>
<proteinExistence type="predicted"/>
<organism evidence="1 2">
    <name type="scientific">candidate division LCP-89 bacterium B3_LCP</name>
    <dbReference type="NCBI Taxonomy" id="2012998"/>
    <lineage>
        <taxon>Bacteria</taxon>
        <taxon>Pseudomonadati</taxon>
        <taxon>Bacteria division LCP-89</taxon>
    </lineage>
</organism>
<evidence type="ECO:0000313" key="2">
    <source>
        <dbReference type="Proteomes" id="UP000319619"/>
    </source>
</evidence>
<accession>A0A532V1S3</accession>